<dbReference type="EMBL" id="JANIEX010001816">
    <property type="protein sequence ID" value="KAJ3554202.1"/>
    <property type="molecule type" value="Genomic_DNA"/>
</dbReference>
<dbReference type="InterPro" id="IPR038425">
    <property type="entry name" value="GAT_sf"/>
</dbReference>
<dbReference type="Pfam" id="PF03127">
    <property type="entry name" value="GAT"/>
    <property type="match status" value="1"/>
</dbReference>
<sequence>MISTNSSKKVILLNEMLDNVDQQQGPRQFVSGDAYDQVASILKSARPKIQKWINDAESDDSESLDTFLQINDQINTVLGRYEAFKKGDFAFAGNPIPSELSTNAQGTSLIDFDDAPASAANASGGGIDDLTGLFATPGPPAMSNQQAFGNNNVSPPGFPTHSPIPMTTSTPPYSNANNGNGFNGLRLGGGSGSGTSSPFQGARQSATPPAAIMLPMSPTPGQSAFGTSPPMPSMFGGMGATMMGTSRPSSQPQQPQLQPQQPAQAQHQAQQQNKDPFADLAGLF</sequence>
<dbReference type="PROSITE" id="PS50909">
    <property type="entry name" value="GAT"/>
    <property type="match status" value="1"/>
</dbReference>
<dbReference type="AlphaFoldDB" id="A0AAD5VII5"/>
<evidence type="ECO:0000313" key="4">
    <source>
        <dbReference type="Proteomes" id="UP001213000"/>
    </source>
</evidence>
<comment type="caution">
    <text evidence="3">The sequence shown here is derived from an EMBL/GenBank/DDBJ whole genome shotgun (WGS) entry which is preliminary data.</text>
</comment>
<dbReference type="InterPro" id="IPR004152">
    <property type="entry name" value="GAT_dom"/>
</dbReference>
<feature type="domain" description="GAT" evidence="2">
    <location>
        <begin position="1"/>
        <end position="86"/>
    </location>
</feature>
<dbReference type="GO" id="GO:0043130">
    <property type="term" value="F:ubiquitin binding"/>
    <property type="evidence" value="ECO:0007669"/>
    <property type="project" value="InterPro"/>
</dbReference>
<dbReference type="GO" id="GO:0035091">
    <property type="term" value="F:phosphatidylinositol binding"/>
    <property type="evidence" value="ECO:0007669"/>
    <property type="project" value="InterPro"/>
</dbReference>
<feature type="region of interest" description="Disordered" evidence="1">
    <location>
        <begin position="239"/>
        <end position="284"/>
    </location>
</feature>
<reference evidence="3" key="1">
    <citation type="submission" date="2022-07" db="EMBL/GenBank/DDBJ databases">
        <title>Genome Sequence of Leucocoprinus birnbaumii.</title>
        <authorList>
            <person name="Buettner E."/>
        </authorList>
    </citation>
    <scope>NUCLEOTIDE SEQUENCE</scope>
    <source>
        <strain evidence="3">VT141</strain>
    </source>
</reference>
<dbReference type="CDD" id="cd14235">
    <property type="entry name" value="GAT_GGA_fungi"/>
    <property type="match status" value="1"/>
</dbReference>
<dbReference type="GO" id="GO:0005829">
    <property type="term" value="C:cytosol"/>
    <property type="evidence" value="ECO:0007669"/>
    <property type="project" value="GOC"/>
</dbReference>
<protein>
    <recommendedName>
        <fullName evidence="2">GAT domain-containing protein</fullName>
    </recommendedName>
</protein>
<dbReference type="GO" id="GO:0006896">
    <property type="term" value="P:Golgi to vacuole transport"/>
    <property type="evidence" value="ECO:0007669"/>
    <property type="project" value="TreeGrafter"/>
</dbReference>
<feature type="region of interest" description="Disordered" evidence="1">
    <location>
        <begin position="181"/>
        <end position="205"/>
    </location>
</feature>
<evidence type="ECO:0000259" key="2">
    <source>
        <dbReference type="PROSITE" id="PS50909"/>
    </source>
</evidence>
<gene>
    <name evidence="3" type="ORF">NP233_g12474</name>
</gene>
<name>A0AAD5VII5_9AGAR</name>
<dbReference type="Gene3D" id="1.20.58.160">
    <property type="match status" value="1"/>
</dbReference>
<organism evidence="3 4">
    <name type="scientific">Leucocoprinus birnbaumii</name>
    <dbReference type="NCBI Taxonomy" id="56174"/>
    <lineage>
        <taxon>Eukaryota</taxon>
        <taxon>Fungi</taxon>
        <taxon>Dikarya</taxon>
        <taxon>Basidiomycota</taxon>
        <taxon>Agaricomycotina</taxon>
        <taxon>Agaricomycetes</taxon>
        <taxon>Agaricomycetidae</taxon>
        <taxon>Agaricales</taxon>
        <taxon>Agaricineae</taxon>
        <taxon>Agaricaceae</taxon>
        <taxon>Leucocoprinus</taxon>
    </lineage>
</organism>
<dbReference type="GO" id="GO:0043328">
    <property type="term" value="P:protein transport to vacuole involved in ubiquitin-dependent protein catabolic process via the multivesicular body sorting pathway"/>
    <property type="evidence" value="ECO:0007669"/>
    <property type="project" value="TreeGrafter"/>
</dbReference>
<dbReference type="PANTHER" id="PTHR47180:SF1">
    <property type="entry name" value="ADP-RIBOSYLATION FACTOR-BINDING PROTEIN GGA1-RELATED"/>
    <property type="match status" value="1"/>
</dbReference>
<evidence type="ECO:0000256" key="1">
    <source>
        <dbReference type="SAM" id="MobiDB-lite"/>
    </source>
</evidence>
<proteinExistence type="predicted"/>
<dbReference type="SUPFAM" id="SSF89009">
    <property type="entry name" value="GAT-like domain"/>
    <property type="match status" value="1"/>
</dbReference>
<evidence type="ECO:0000313" key="3">
    <source>
        <dbReference type="EMBL" id="KAJ3554202.1"/>
    </source>
</evidence>
<dbReference type="PANTHER" id="PTHR47180">
    <property type="entry name" value="ADP-RIBOSYLATION FACTOR-BINDING PROTEIN GGA1-RELATED"/>
    <property type="match status" value="1"/>
</dbReference>
<dbReference type="InterPro" id="IPR052653">
    <property type="entry name" value="ARF-binding"/>
</dbReference>
<accession>A0AAD5VII5</accession>
<dbReference type="GO" id="GO:0005802">
    <property type="term" value="C:trans-Golgi network"/>
    <property type="evidence" value="ECO:0007669"/>
    <property type="project" value="TreeGrafter"/>
</dbReference>
<dbReference type="Proteomes" id="UP001213000">
    <property type="component" value="Unassembled WGS sequence"/>
</dbReference>
<keyword evidence="4" id="KW-1185">Reference proteome</keyword>
<feature type="compositionally biased region" description="Low complexity" evidence="1">
    <location>
        <begin position="240"/>
        <end position="272"/>
    </location>
</feature>
<dbReference type="GO" id="GO:0006895">
    <property type="term" value="P:Golgi to endosome transport"/>
    <property type="evidence" value="ECO:0007669"/>
    <property type="project" value="TreeGrafter"/>
</dbReference>